<evidence type="ECO:0000256" key="1">
    <source>
        <dbReference type="SAM" id="Phobius"/>
    </source>
</evidence>
<dbReference type="Proteomes" id="UP001596020">
    <property type="component" value="Unassembled WGS sequence"/>
</dbReference>
<gene>
    <name evidence="2" type="ORF">ACFO3G_01085</name>
</gene>
<keyword evidence="3" id="KW-1185">Reference proteome</keyword>
<feature type="transmembrane region" description="Helical" evidence="1">
    <location>
        <begin position="245"/>
        <end position="265"/>
    </location>
</feature>
<evidence type="ECO:0000313" key="2">
    <source>
        <dbReference type="EMBL" id="MFC4665225.1"/>
    </source>
</evidence>
<feature type="transmembrane region" description="Helical" evidence="1">
    <location>
        <begin position="209"/>
        <end position="233"/>
    </location>
</feature>
<name>A0ABV9K546_9PORP</name>
<feature type="transmembrane region" description="Helical" evidence="1">
    <location>
        <begin position="105"/>
        <end position="124"/>
    </location>
</feature>
<accession>A0ABV9K546</accession>
<evidence type="ECO:0000313" key="3">
    <source>
        <dbReference type="Proteomes" id="UP001596020"/>
    </source>
</evidence>
<feature type="transmembrane region" description="Helical" evidence="1">
    <location>
        <begin position="66"/>
        <end position="84"/>
    </location>
</feature>
<keyword evidence="1" id="KW-0812">Transmembrane</keyword>
<comment type="caution">
    <text evidence="2">The sequence shown here is derived from an EMBL/GenBank/DDBJ whole genome shotgun (WGS) entry which is preliminary data.</text>
</comment>
<feature type="transmembrane region" description="Helical" evidence="1">
    <location>
        <begin position="33"/>
        <end position="54"/>
    </location>
</feature>
<proteinExistence type="predicted"/>
<protein>
    <submittedName>
        <fullName evidence="2">Uncharacterized protein</fullName>
    </submittedName>
</protein>
<keyword evidence="1" id="KW-1133">Transmembrane helix</keyword>
<organism evidence="2 3">
    <name type="scientific">Falsiporphyromonas endometrii</name>
    <dbReference type="NCBI Taxonomy" id="1387297"/>
    <lineage>
        <taxon>Bacteria</taxon>
        <taxon>Pseudomonadati</taxon>
        <taxon>Bacteroidota</taxon>
        <taxon>Bacteroidia</taxon>
        <taxon>Bacteroidales</taxon>
        <taxon>Porphyromonadaceae</taxon>
        <taxon>Falsiporphyromonas</taxon>
    </lineage>
</organism>
<dbReference type="RefSeq" id="WP_380077172.1">
    <property type="nucleotide sequence ID" value="NZ_JBHSGO010000019.1"/>
</dbReference>
<sequence>MEQSVQINNFSNSFLSRLWKLLKSEFICSGRRTLLAVFITIGAIVLCSELIYMLNDSGSPLVYDHSLSFMLCSFVFYLLYGYSINKRVNKPVPMAYPLIPVGNGVKFVSTFVIYLIYCVLAYLTSQLAYTIDWLVNGCNIVSTSSILRFADGMGNGQTSYVLYNPFVFSSSSIPKEAVWFLRGFIGYAMMSFAFYQFCCVRFKKFSVALLVYVLASSFISQIVAVIFMLLIQVNPDFIKMVEAKSFAIVPYVLSVLIFWATYYSIRTKQL</sequence>
<feature type="transmembrane region" description="Helical" evidence="1">
    <location>
        <begin position="177"/>
        <end position="197"/>
    </location>
</feature>
<reference evidence="3" key="1">
    <citation type="journal article" date="2019" name="Int. J. Syst. Evol. Microbiol.">
        <title>The Global Catalogue of Microorganisms (GCM) 10K type strain sequencing project: providing services to taxonomists for standard genome sequencing and annotation.</title>
        <authorList>
            <consortium name="The Broad Institute Genomics Platform"/>
            <consortium name="The Broad Institute Genome Sequencing Center for Infectious Disease"/>
            <person name="Wu L."/>
            <person name="Ma J."/>
        </authorList>
    </citation>
    <scope>NUCLEOTIDE SEQUENCE [LARGE SCALE GENOMIC DNA]</scope>
    <source>
        <strain evidence="3">CGMCC 4.7357</strain>
    </source>
</reference>
<keyword evidence="1" id="KW-0472">Membrane</keyword>
<dbReference type="EMBL" id="JBHSGO010000019">
    <property type="protein sequence ID" value="MFC4665225.1"/>
    <property type="molecule type" value="Genomic_DNA"/>
</dbReference>